<organism evidence="4 5">
    <name type="scientific">Roseibium marinum</name>
    <dbReference type="NCBI Taxonomy" id="281252"/>
    <lineage>
        <taxon>Bacteria</taxon>
        <taxon>Pseudomonadati</taxon>
        <taxon>Pseudomonadota</taxon>
        <taxon>Alphaproteobacteria</taxon>
        <taxon>Hyphomicrobiales</taxon>
        <taxon>Stappiaceae</taxon>
        <taxon>Roseibium</taxon>
    </lineage>
</organism>
<comment type="subcellular location">
    <subcellularLocation>
        <location evidence="1">Secreted</location>
    </subcellularLocation>
</comment>
<evidence type="ECO:0000313" key="4">
    <source>
        <dbReference type="EMBL" id="POF27924.1"/>
    </source>
</evidence>
<dbReference type="GO" id="GO:0004601">
    <property type="term" value="F:peroxidase activity"/>
    <property type="evidence" value="ECO:0007669"/>
    <property type="project" value="UniProtKB-KW"/>
</dbReference>
<evidence type="ECO:0000313" key="5">
    <source>
        <dbReference type="Proteomes" id="UP000236959"/>
    </source>
</evidence>
<proteinExistence type="predicted"/>
<keyword evidence="3" id="KW-0325">Glycoprotein</keyword>
<name>A0A2S3UJM8_9HYPH</name>
<dbReference type="Gene3D" id="1.10.640.10">
    <property type="entry name" value="Haem peroxidase domain superfamily, animal type"/>
    <property type="match status" value="1"/>
</dbReference>
<dbReference type="CDD" id="cd09819">
    <property type="entry name" value="An_peroxidase_bacterial_1"/>
    <property type="match status" value="1"/>
</dbReference>
<evidence type="ECO:0000256" key="1">
    <source>
        <dbReference type="ARBA" id="ARBA00004613"/>
    </source>
</evidence>
<dbReference type="GO" id="GO:0020037">
    <property type="term" value="F:heme binding"/>
    <property type="evidence" value="ECO:0007669"/>
    <property type="project" value="InterPro"/>
</dbReference>
<keyword evidence="4" id="KW-0575">Peroxidase</keyword>
<gene>
    <name evidence="4" type="ORF">CLV41_1195</name>
</gene>
<evidence type="ECO:0000256" key="2">
    <source>
        <dbReference type="ARBA" id="ARBA00022525"/>
    </source>
</evidence>
<dbReference type="AlphaFoldDB" id="A0A2S3UJM8"/>
<dbReference type="PROSITE" id="PS50292">
    <property type="entry name" value="PEROXIDASE_3"/>
    <property type="match status" value="1"/>
</dbReference>
<dbReference type="RefSeq" id="WP_170107323.1">
    <property type="nucleotide sequence ID" value="NZ_PPCN01000019.1"/>
</dbReference>
<dbReference type="InterPro" id="IPR037120">
    <property type="entry name" value="Haem_peroxidase_sf_animal"/>
</dbReference>
<accession>A0A2S3UJM8</accession>
<sequence length="584" mass="64156">MLFIKGHGYQVVADGENECGNAYYSQAAACGFCGNEDYPSWEDADFSSFGYFFPGAPPANADDTTTGALALLADAMIDQAPAVDDNSNIPAVFTYIGQFIDHDITANTDRNTSFSNIDIKTITPLNRADIIANIANLRTGRLDLDSLYGGAAVQGAFAKKFTISGLLRHPVFKAKLRIGKDTTIPGQVQTPPDDPARDLLRLGRILQDGTLSEDDILALPKDLREQFTDGDGKVNPRRAVIGDDRNDENLAVAQVHLAMARFHNVVIDHSNSIGGPGGDTSEEAFEFARQQVRWQYQWLILNDYLPRVCDPDVVANTIRDGAPVYSEFFKANGGDTNRLPMPLEFSVAGFRFGHTMARADYDWNRFFGRNGDILPRATFQQLFQFTGNGDMRGAPTLPSNWPADWSRMADDNPPFPDRFTRKIDTRLSPPLLNMANAPNGIHARLKHLAERNLRRGLLLNIPSAQACLDGFRNAGVDLPALSRNDLEAGPGGAVLTDTNLIDQVPLWYYVLREAEVQRDGKSLGSLGSRIVSETLIGLAVCDPASYWNTKGTGPDNRWHPQDNVRPKNEVINSFAKLLKASGVL</sequence>
<dbReference type="PANTHER" id="PTHR11475">
    <property type="entry name" value="OXIDASE/PEROXIDASE"/>
    <property type="match status" value="1"/>
</dbReference>
<keyword evidence="4" id="KW-0560">Oxidoreductase</keyword>
<dbReference type="PANTHER" id="PTHR11475:SF4">
    <property type="entry name" value="CHORION PEROXIDASE"/>
    <property type="match status" value="1"/>
</dbReference>
<dbReference type="SUPFAM" id="SSF48113">
    <property type="entry name" value="Heme-dependent peroxidases"/>
    <property type="match status" value="1"/>
</dbReference>
<comment type="caution">
    <text evidence="4">The sequence shown here is derived from an EMBL/GenBank/DDBJ whole genome shotgun (WGS) entry which is preliminary data.</text>
</comment>
<reference evidence="4 5" key="1">
    <citation type="submission" date="2018-01" db="EMBL/GenBank/DDBJ databases">
        <title>Genomic Encyclopedia of Archaeal and Bacterial Type Strains, Phase II (KMG-II): from individual species to whole genera.</title>
        <authorList>
            <person name="Goeker M."/>
        </authorList>
    </citation>
    <scope>NUCLEOTIDE SEQUENCE [LARGE SCALE GENOMIC DNA]</scope>
    <source>
        <strain evidence="4 5">DSM 17023</strain>
    </source>
</reference>
<dbReference type="Proteomes" id="UP000236959">
    <property type="component" value="Unassembled WGS sequence"/>
</dbReference>
<dbReference type="Pfam" id="PF03098">
    <property type="entry name" value="An_peroxidase"/>
    <property type="match status" value="1"/>
</dbReference>
<keyword evidence="5" id="KW-1185">Reference proteome</keyword>
<protein>
    <submittedName>
        <fullName evidence="4">Heme peroxidase</fullName>
    </submittedName>
</protein>
<dbReference type="EMBL" id="PPCN01000019">
    <property type="protein sequence ID" value="POF27924.1"/>
    <property type="molecule type" value="Genomic_DNA"/>
</dbReference>
<dbReference type="GO" id="GO:0006979">
    <property type="term" value="P:response to oxidative stress"/>
    <property type="evidence" value="ECO:0007669"/>
    <property type="project" value="InterPro"/>
</dbReference>
<keyword evidence="2" id="KW-0964">Secreted</keyword>
<dbReference type="GO" id="GO:0005576">
    <property type="term" value="C:extracellular region"/>
    <property type="evidence" value="ECO:0007669"/>
    <property type="project" value="UniProtKB-SubCell"/>
</dbReference>
<dbReference type="InterPro" id="IPR010255">
    <property type="entry name" value="Haem_peroxidase_sf"/>
</dbReference>
<dbReference type="InterPro" id="IPR019791">
    <property type="entry name" value="Haem_peroxidase_animal"/>
</dbReference>
<evidence type="ECO:0000256" key="3">
    <source>
        <dbReference type="ARBA" id="ARBA00023180"/>
    </source>
</evidence>